<organism evidence="2 3">
    <name type="scientific">Saprospira grandis DSM 2844</name>
    <dbReference type="NCBI Taxonomy" id="694433"/>
    <lineage>
        <taxon>Bacteria</taxon>
        <taxon>Pseudomonadati</taxon>
        <taxon>Bacteroidota</taxon>
        <taxon>Saprospiria</taxon>
        <taxon>Saprospirales</taxon>
        <taxon>Saprospiraceae</taxon>
        <taxon>Saprospira</taxon>
    </lineage>
</organism>
<dbReference type="PANTHER" id="PTHR43581">
    <property type="entry name" value="ATP/GTP PHOSPHATASE"/>
    <property type="match status" value="1"/>
</dbReference>
<dbReference type="HOGENOM" id="CLU_021090_0_0_10"/>
<dbReference type="InterPro" id="IPR003615">
    <property type="entry name" value="HNH_nuc"/>
</dbReference>
<dbReference type="InterPro" id="IPR038729">
    <property type="entry name" value="Rad50/SbcC_AAA"/>
</dbReference>
<dbReference type="SMART" id="SM00507">
    <property type="entry name" value="HNHc"/>
    <property type="match status" value="1"/>
</dbReference>
<dbReference type="Pfam" id="PF01844">
    <property type="entry name" value="HNH"/>
    <property type="match status" value="1"/>
</dbReference>
<dbReference type="InterPro" id="IPR013467">
    <property type="entry name" value="HNH78-like"/>
</dbReference>
<evidence type="ECO:0000313" key="3">
    <source>
        <dbReference type="Proteomes" id="UP000005113"/>
    </source>
</evidence>
<accession>J0P4W6</accession>
<dbReference type="RefSeq" id="WP_002660854.1">
    <property type="nucleotide sequence ID" value="NZ_JH719942.1"/>
</dbReference>
<evidence type="ECO:0000313" key="2">
    <source>
        <dbReference type="EMBL" id="EJF54909.1"/>
    </source>
</evidence>
<dbReference type="Proteomes" id="UP000005113">
    <property type="component" value="Unassembled WGS sequence"/>
</dbReference>
<dbReference type="GO" id="GO:0003676">
    <property type="term" value="F:nucleic acid binding"/>
    <property type="evidence" value="ECO:0007669"/>
    <property type="project" value="InterPro"/>
</dbReference>
<dbReference type="SUPFAM" id="SSF52540">
    <property type="entry name" value="P-loop containing nucleoside triphosphate hydrolases"/>
    <property type="match status" value="1"/>
</dbReference>
<name>J0P4W6_9BACT</name>
<dbReference type="Gene3D" id="3.40.50.300">
    <property type="entry name" value="P-loop containing nucleotide triphosphate hydrolases"/>
    <property type="match status" value="2"/>
</dbReference>
<dbReference type="Pfam" id="PF13476">
    <property type="entry name" value="AAA_23"/>
    <property type="match status" value="1"/>
</dbReference>
<dbReference type="Pfam" id="PF13175">
    <property type="entry name" value="AAA_15"/>
    <property type="match status" value="1"/>
</dbReference>
<dbReference type="EMBL" id="JH719942">
    <property type="protein sequence ID" value="EJF54909.1"/>
    <property type="molecule type" value="Genomic_DNA"/>
</dbReference>
<dbReference type="GO" id="GO:0008270">
    <property type="term" value="F:zinc ion binding"/>
    <property type="evidence" value="ECO:0007669"/>
    <property type="project" value="InterPro"/>
</dbReference>
<dbReference type="InterPro" id="IPR027417">
    <property type="entry name" value="P-loop_NTPase"/>
</dbReference>
<evidence type="ECO:0000259" key="1">
    <source>
        <dbReference type="SMART" id="SM00507"/>
    </source>
</evidence>
<sequence>MIKVDRGPVPDFFVKYDTISKESSLRGESSYDFRRVWRNDYHLRPQLKHVLLKRFNRKCAYCESPVGENNNFHIEHFKPRSLYPSLTLSWDNLLLACNICGSMKSAEFPLDENREALLVDPCKDNPEDHFAYTRDGLIFGITEKGRITIEVLQLNRKNLVNIREVAMGSYVKILYTHNNSLKKITKKLKESPFSGIALFLMRIKNSNIVLDGPSLINERKQLKSETIWNEVISKVKIKSETIWNEVISKVKIKSETIWNEVISKVEIQNFKSIRETSINFNPLYEEENERVEMPILFLLGENGAGKSSILQALTVCLLGEEKVLSKTGITVDDILRKDGAPKKGFVKVYFEQGGSITLHFERGKGFRFEFVDRQKAPSVLLAYGAVRLARRAHESKFAFNIKEGVNIQGLFDPYFGLSNAKKFLLNLGDVDFNIVSEKILKPALSLSFEDSFKREKGQIFLVKESGEEIRYETLSSGYRVIIVLICDILKTTLEVFELDLEKQGFEKGAYLSTDKMKGVVMIDEIENHLHPRWKIEVMKTLRKVFPKMQFISSTHDPLCILNSYYGEVNVVEYIKPKNSDAQNSETIILGKESLPDHEGLSVQDILTSAFFGLLSTRADGMEEKMRRFYYLKSRNLYEGSDDFHELATLEKELKAYNFLGRNQRERLMLEAIDDYLEEQKRTANPEERAAKKAKLKALLKQIIKDK</sequence>
<dbReference type="InterPro" id="IPR051396">
    <property type="entry name" value="Bact_Antivir_Def_Nuclease"/>
</dbReference>
<dbReference type="PANTHER" id="PTHR43581:SF2">
    <property type="entry name" value="EXCINUCLEASE ATPASE SUBUNIT"/>
    <property type="match status" value="1"/>
</dbReference>
<reference evidence="3" key="1">
    <citation type="journal article" date="2012" name="Stand. Genomic Sci.">
        <title>Permanent draft genome sequence of the gliding predator Saprospira grandis strain Sa g1 (= HR1).</title>
        <authorList>
            <person name="Mavromatis K."/>
            <person name="Chertkov O."/>
            <person name="Lapidus A."/>
            <person name="Nolan M."/>
            <person name="Lucas S."/>
            <person name="Tice H."/>
            <person name="Del Rio T.G."/>
            <person name="Cheng J.F."/>
            <person name="Han C."/>
            <person name="Tapia R."/>
            <person name="Bruce D."/>
            <person name="Goodwin L.A."/>
            <person name="Pitluck S."/>
            <person name="Huntemann M."/>
            <person name="Liolios K."/>
            <person name="Pagani I."/>
            <person name="Ivanova N."/>
            <person name="Mikhailova N."/>
            <person name="Pati A."/>
            <person name="Chen A."/>
            <person name="Palaniappan K."/>
            <person name="Land M."/>
            <person name="Brambilla E.M."/>
            <person name="Rohde M."/>
            <person name="Spring S."/>
            <person name="Goker M."/>
            <person name="Detter J.C."/>
            <person name="Bristow J."/>
            <person name="Eisen J.A."/>
            <person name="Markowitz V."/>
            <person name="Hugenholtz P."/>
            <person name="Kyrpides N.C."/>
            <person name="Klenk H.P."/>
            <person name="Woyke T."/>
        </authorList>
    </citation>
    <scope>NUCLEOTIDE SEQUENCE [LARGE SCALE GENOMIC DNA]</scope>
    <source>
        <strain evidence="3">DSM 2844</strain>
    </source>
</reference>
<dbReference type="Gene3D" id="1.10.30.50">
    <property type="match status" value="1"/>
</dbReference>
<dbReference type="OrthoDB" id="9805802at2"/>
<dbReference type="GO" id="GO:0016887">
    <property type="term" value="F:ATP hydrolysis activity"/>
    <property type="evidence" value="ECO:0007669"/>
    <property type="project" value="InterPro"/>
</dbReference>
<dbReference type="GO" id="GO:0006302">
    <property type="term" value="P:double-strand break repair"/>
    <property type="evidence" value="ECO:0007669"/>
    <property type="project" value="InterPro"/>
</dbReference>
<proteinExistence type="predicted"/>
<dbReference type="NCBIfam" id="TIGR02646">
    <property type="entry name" value="retron system putative HNH endonuclease"/>
    <property type="match status" value="1"/>
</dbReference>
<feature type="domain" description="HNH nuclease" evidence="1">
    <location>
        <begin position="46"/>
        <end position="102"/>
    </location>
</feature>
<gene>
    <name evidence="2" type="ORF">SapgrDRAFT_3265</name>
</gene>
<dbReference type="InterPro" id="IPR002711">
    <property type="entry name" value="HNH"/>
</dbReference>
<dbReference type="InterPro" id="IPR041685">
    <property type="entry name" value="AAA_GajA/Old/RecF-like"/>
</dbReference>
<protein>
    <submittedName>
        <fullName evidence="2">TIGR02646 family protein</fullName>
    </submittedName>
</protein>
<dbReference type="AlphaFoldDB" id="J0P4W6"/>
<dbReference type="CDD" id="cd00085">
    <property type="entry name" value="HNHc"/>
    <property type="match status" value="1"/>
</dbReference>
<dbReference type="GO" id="GO:0004519">
    <property type="term" value="F:endonuclease activity"/>
    <property type="evidence" value="ECO:0007669"/>
    <property type="project" value="InterPro"/>
</dbReference>